<name>A0AAI8VQM5_9PEZI</name>
<dbReference type="GO" id="GO:0016491">
    <property type="term" value="F:oxidoreductase activity"/>
    <property type="evidence" value="ECO:0007669"/>
    <property type="project" value="InterPro"/>
</dbReference>
<dbReference type="Gene3D" id="3.30.70.100">
    <property type="match status" value="1"/>
</dbReference>
<dbReference type="InterPro" id="IPR009799">
    <property type="entry name" value="EthD_dom"/>
</dbReference>
<evidence type="ECO:0000256" key="1">
    <source>
        <dbReference type="ARBA" id="ARBA00005986"/>
    </source>
</evidence>
<comment type="similarity">
    <text evidence="1">Belongs to the tpcK family.</text>
</comment>
<dbReference type="AlphaFoldDB" id="A0AAI8VQM5"/>
<accession>A0AAI8VQM5</accession>
<evidence type="ECO:0000259" key="2">
    <source>
        <dbReference type="Pfam" id="PF07110"/>
    </source>
</evidence>
<gene>
    <name evidence="3" type="ORF">KHLLAP_LOCUS9760</name>
</gene>
<protein>
    <submittedName>
        <fullName evidence="3">Uu.00g143180.m01.CDS01</fullName>
    </submittedName>
</protein>
<dbReference type="EMBL" id="CAUWAG010000012">
    <property type="protein sequence ID" value="CAJ2509292.1"/>
    <property type="molecule type" value="Genomic_DNA"/>
</dbReference>
<comment type="caution">
    <text evidence="3">The sequence shown here is derived from an EMBL/GenBank/DDBJ whole genome shotgun (WGS) entry which is preliminary data.</text>
</comment>
<dbReference type="Gene3D" id="2.60.120.260">
    <property type="entry name" value="Galactose-binding domain-like"/>
    <property type="match status" value="1"/>
</dbReference>
<evidence type="ECO:0000313" key="4">
    <source>
        <dbReference type="Proteomes" id="UP001295740"/>
    </source>
</evidence>
<keyword evidence="4" id="KW-1185">Reference proteome</keyword>
<evidence type="ECO:0000313" key="3">
    <source>
        <dbReference type="EMBL" id="CAJ2509292.1"/>
    </source>
</evidence>
<dbReference type="Proteomes" id="UP001295740">
    <property type="component" value="Unassembled WGS sequence"/>
</dbReference>
<dbReference type="SUPFAM" id="SSF54909">
    <property type="entry name" value="Dimeric alpha+beta barrel"/>
    <property type="match status" value="1"/>
</dbReference>
<dbReference type="Pfam" id="PF07110">
    <property type="entry name" value="EthD"/>
    <property type="match status" value="1"/>
</dbReference>
<dbReference type="InterPro" id="IPR011008">
    <property type="entry name" value="Dimeric_a/b-barrel"/>
</dbReference>
<proteinExistence type="inferred from homology"/>
<feature type="domain" description="EthD" evidence="2">
    <location>
        <begin position="58"/>
        <end position="138"/>
    </location>
</feature>
<sequence>MAPIPRHPNTVNQGTHVIHFGGQYDSHLLLPVIPPVPNSYLEHRKPIKMSMLARRVKGWSDEKFIQEYTGVHAGMAKGVAAAVPTLRNYTQLVACPRSETEAAQVEAGSSWDCCTMLGWTSLEALWGSFQHPQYKATARSHVCVDEEDTIGILSQPFSNILFDPVSFEKRENGALPVVFPAKSSSYAGGDSYVSDLQARTAAIEKMGAGTSLLRYVLNRTVTPDDPKAFFAGTPFENADWNSVIGMEQYWFPSLSAAAAFCSDEAIKKAILTLPSSFDGGRTIVLAGKENVVVQKDIDF</sequence>
<reference evidence="3" key="1">
    <citation type="submission" date="2023-10" db="EMBL/GenBank/DDBJ databases">
        <authorList>
            <person name="Hackl T."/>
        </authorList>
    </citation>
    <scope>NUCLEOTIDE SEQUENCE</scope>
</reference>
<organism evidence="3 4">
    <name type="scientific">Anthostomella pinea</name>
    <dbReference type="NCBI Taxonomy" id="933095"/>
    <lineage>
        <taxon>Eukaryota</taxon>
        <taxon>Fungi</taxon>
        <taxon>Dikarya</taxon>
        <taxon>Ascomycota</taxon>
        <taxon>Pezizomycotina</taxon>
        <taxon>Sordariomycetes</taxon>
        <taxon>Xylariomycetidae</taxon>
        <taxon>Xylariales</taxon>
        <taxon>Xylariaceae</taxon>
        <taxon>Anthostomella</taxon>
    </lineage>
</organism>